<dbReference type="AlphaFoldDB" id="A0A2P2MK10"/>
<keyword evidence="1" id="KW-1133">Transmembrane helix</keyword>
<feature type="transmembrane region" description="Helical" evidence="1">
    <location>
        <begin position="81"/>
        <end position="101"/>
    </location>
</feature>
<name>A0A2P2MK10_RHIMU</name>
<dbReference type="EMBL" id="GGEC01050061">
    <property type="protein sequence ID" value="MBX30545.1"/>
    <property type="molecule type" value="Transcribed_RNA"/>
</dbReference>
<reference evidence="2" key="1">
    <citation type="submission" date="2018-02" db="EMBL/GenBank/DDBJ databases">
        <title>Rhizophora mucronata_Transcriptome.</title>
        <authorList>
            <person name="Meera S.P."/>
            <person name="Sreeshan A."/>
            <person name="Augustine A."/>
        </authorList>
    </citation>
    <scope>NUCLEOTIDE SEQUENCE</scope>
    <source>
        <tissue evidence="2">Leaf</tissue>
    </source>
</reference>
<keyword evidence="1" id="KW-0812">Transmembrane</keyword>
<accession>A0A2P2MK10</accession>
<evidence type="ECO:0000256" key="1">
    <source>
        <dbReference type="SAM" id="Phobius"/>
    </source>
</evidence>
<proteinExistence type="predicted"/>
<evidence type="ECO:0000313" key="2">
    <source>
        <dbReference type="EMBL" id="MBX30545.1"/>
    </source>
</evidence>
<keyword evidence="1" id="KW-0472">Membrane</keyword>
<organism evidence="2">
    <name type="scientific">Rhizophora mucronata</name>
    <name type="common">Asiatic mangrove</name>
    <dbReference type="NCBI Taxonomy" id="61149"/>
    <lineage>
        <taxon>Eukaryota</taxon>
        <taxon>Viridiplantae</taxon>
        <taxon>Streptophyta</taxon>
        <taxon>Embryophyta</taxon>
        <taxon>Tracheophyta</taxon>
        <taxon>Spermatophyta</taxon>
        <taxon>Magnoliopsida</taxon>
        <taxon>eudicotyledons</taxon>
        <taxon>Gunneridae</taxon>
        <taxon>Pentapetalae</taxon>
        <taxon>rosids</taxon>
        <taxon>fabids</taxon>
        <taxon>Malpighiales</taxon>
        <taxon>Rhizophoraceae</taxon>
        <taxon>Rhizophora</taxon>
    </lineage>
</organism>
<protein>
    <submittedName>
        <fullName evidence="2">Adenosine deaminase-like protein</fullName>
    </submittedName>
</protein>
<sequence>MTKWSYMEAVMKGLWAVGSVDVYFASYNLDARTSANSTSNIWHGTTGKKYLRLLLSIDHREKTEAAMETVKLALEMRDSEAVGISTFLGILLWGTGTFLTAA</sequence>